<feature type="compositionally biased region" description="Low complexity" evidence="1">
    <location>
        <begin position="175"/>
        <end position="186"/>
    </location>
</feature>
<keyword evidence="3" id="KW-1185">Reference proteome</keyword>
<sequence>MPVNLYRGQNYETILRVTLTWQVFVISVNTNEEPTIQILRKTVGIKFSRVIFEGDLRNKWLGSWGKLLALRALAQSEVVHGDPLPEAEVVGPPGQPGVRRDPVAVVEEVVGIPVHLAALAHHERVPQAPLRYLVDLLLGLGPSSSFFTASSSLGDTSLLPRPKLNLCWDLFPSSTESSSSSSSSSSGLTRLPSPKLNRFPGRLASSDGRLPSPKAYRRPSALLPRPKEYMDPKEYSDCWPEDVLFPSPKLYGLVLLPNPNEYCLARLSMELESKSSRASSSSWIAFSSPSTRRVACLDRRSTPGSSSRARSCRRAGACTRRRSCRRACPGRSRRGACRTEARSRRRSRRPLAETSPGRTRLLPRRRAEESPARLLRTPLAGPRGSPPAERSCVYSFLAWRLQQRNTRRTSPRAFLHIDKYTQLLITYFRRSGGSPRRPLRSTALSGSIPTCESRVTRPGIEPSSPWWEVTVPITQPPWPQYSLQKRRGGTGDPRENSPTDGIVQPRIEPGSPWWEASVLIAQPSWLLKVRKRFVSSLQPVIHNVQCMTRVVYQPGIETGSPWWEASTVSLLASHQGYPGSIPDRVTPDFRMWEESCRTMPLVGGFFSGISRFPPPFSIPAPLHTHFNHPHRLSRPRIWSRVEIKGRWKRETPGKTRRLAASSGTIPKCENPGIDPGFPRWQASSLTIMPPLPQVACKRVVKIEAKSPVFLPLIRIYIFSGNLYLHFCQVTTPTARTKPDCDAPRVKRAGHKTQMNPGGGTCQGLRVGFHTRCLKAMPTVEVEIFLRVAPRSDWTSEANELRGGMFDVVLPWPGRGPPGVLNHLAVLFKVLGPRNTRAISNMHRRLSILVIFARPDHGQEAKHPPAALTNQHATPLVDKRPITNVAEYKNVSGVARTNRTKVSGNADPKTKSNLNLLVENVNMRAEPILVTSAAEYLRIRKRNNCIDGELHARVVSMASLDSKMAERRSPITTADLSLVRN</sequence>
<name>A0ABQ9G340_9NEOP</name>
<comment type="caution">
    <text evidence="2">The sequence shown here is derived from an EMBL/GenBank/DDBJ whole genome shotgun (WGS) entry which is preliminary data.</text>
</comment>
<evidence type="ECO:0000256" key="1">
    <source>
        <dbReference type="SAM" id="MobiDB-lite"/>
    </source>
</evidence>
<gene>
    <name evidence="2" type="ORF">PR048_033439</name>
</gene>
<evidence type="ECO:0000313" key="3">
    <source>
        <dbReference type="Proteomes" id="UP001159363"/>
    </source>
</evidence>
<feature type="region of interest" description="Disordered" evidence="1">
    <location>
        <begin position="175"/>
        <end position="228"/>
    </location>
</feature>
<evidence type="ECO:0000313" key="2">
    <source>
        <dbReference type="EMBL" id="KAJ8865916.1"/>
    </source>
</evidence>
<feature type="region of interest" description="Disordered" evidence="1">
    <location>
        <begin position="480"/>
        <end position="506"/>
    </location>
</feature>
<reference evidence="2 3" key="1">
    <citation type="submission" date="2023-02" db="EMBL/GenBank/DDBJ databases">
        <title>LHISI_Scaffold_Assembly.</title>
        <authorList>
            <person name="Stuart O.P."/>
            <person name="Cleave R."/>
            <person name="Magrath M.J.L."/>
            <person name="Mikheyev A.S."/>
        </authorList>
    </citation>
    <scope>NUCLEOTIDE SEQUENCE [LARGE SCALE GENOMIC DNA]</scope>
    <source>
        <strain evidence="2">Daus_M_001</strain>
        <tissue evidence="2">Leg muscle</tissue>
    </source>
</reference>
<accession>A0ABQ9G340</accession>
<proteinExistence type="predicted"/>
<feature type="region of interest" description="Disordered" evidence="1">
    <location>
        <begin position="328"/>
        <end position="388"/>
    </location>
</feature>
<dbReference type="Proteomes" id="UP001159363">
    <property type="component" value="Chromosome 16"/>
</dbReference>
<organism evidence="2 3">
    <name type="scientific">Dryococelus australis</name>
    <dbReference type="NCBI Taxonomy" id="614101"/>
    <lineage>
        <taxon>Eukaryota</taxon>
        <taxon>Metazoa</taxon>
        <taxon>Ecdysozoa</taxon>
        <taxon>Arthropoda</taxon>
        <taxon>Hexapoda</taxon>
        <taxon>Insecta</taxon>
        <taxon>Pterygota</taxon>
        <taxon>Neoptera</taxon>
        <taxon>Polyneoptera</taxon>
        <taxon>Phasmatodea</taxon>
        <taxon>Verophasmatodea</taxon>
        <taxon>Anareolatae</taxon>
        <taxon>Phasmatidae</taxon>
        <taxon>Eurycanthinae</taxon>
        <taxon>Dryococelus</taxon>
    </lineage>
</organism>
<dbReference type="EMBL" id="JARBHB010000017">
    <property type="protein sequence ID" value="KAJ8865916.1"/>
    <property type="molecule type" value="Genomic_DNA"/>
</dbReference>
<protein>
    <submittedName>
        <fullName evidence="2">Uncharacterized protein</fullName>
    </submittedName>
</protein>